<keyword evidence="4" id="KW-0067">ATP-binding</keyword>
<accession>A0ABQ2MF29</accession>
<dbReference type="SUPFAM" id="SSF55874">
    <property type="entry name" value="ATPase domain of HSP90 chaperone/DNA topoisomerase II/histidine kinase"/>
    <property type="match status" value="1"/>
</dbReference>
<comment type="caution">
    <text evidence="4">The sequence shown here is derived from an EMBL/GenBank/DDBJ whole genome shotgun (WGS) entry which is preliminary data.</text>
</comment>
<dbReference type="InterPro" id="IPR050267">
    <property type="entry name" value="Anti-sigma-factor_SerPK"/>
</dbReference>
<organism evidence="4 5">
    <name type="scientific">Streptomyces daqingensis</name>
    <dbReference type="NCBI Taxonomy" id="1472640"/>
    <lineage>
        <taxon>Bacteria</taxon>
        <taxon>Bacillati</taxon>
        <taxon>Actinomycetota</taxon>
        <taxon>Actinomycetes</taxon>
        <taxon>Kitasatosporales</taxon>
        <taxon>Streptomycetaceae</taxon>
        <taxon>Streptomyces</taxon>
    </lineage>
</organism>
<proteinExistence type="predicted"/>
<dbReference type="EMBL" id="BMMP01000009">
    <property type="protein sequence ID" value="GGO50641.1"/>
    <property type="molecule type" value="Genomic_DNA"/>
</dbReference>
<feature type="domain" description="Histidine kinase/HSP90-like ATPase" evidence="3">
    <location>
        <begin position="38"/>
        <end position="156"/>
    </location>
</feature>
<evidence type="ECO:0000313" key="5">
    <source>
        <dbReference type="Proteomes" id="UP000631535"/>
    </source>
</evidence>
<evidence type="ECO:0000256" key="1">
    <source>
        <dbReference type="ARBA" id="ARBA00022527"/>
    </source>
</evidence>
<protein>
    <submittedName>
        <fullName evidence="4">ATP-binding protein</fullName>
    </submittedName>
</protein>
<keyword evidence="1" id="KW-0418">Kinase</keyword>
<sequence length="159" mass="17137">MKTAALIVNSVLPLSVPPTHLPTRHPSDTTTDSHALRLPAEDVSVPRARHALDRWLRDRGVCPDLREQAALVISELATNAVKHTDSSWIVCAATSSPYGGVQLEVHDDDSGSRAPCRRTPTAEKEGGRGLHIVEALSESWGAAASPVTRGNVVWARLRD</sequence>
<gene>
    <name evidence="4" type="ORF">GCM10012287_30830</name>
</gene>
<keyword evidence="1" id="KW-0723">Serine/threonine-protein kinase</keyword>
<evidence type="ECO:0000313" key="4">
    <source>
        <dbReference type="EMBL" id="GGO50641.1"/>
    </source>
</evidence>
<dbReference type="PANTHER" id="PTHR35526">
    <property type="entry name" value="ANTI-SIGMA-F FACTOR RSBW-RELATED"/>
    <property type="match status" value="1"/>
</dbReference>
<keyword evidence="4" id="KW-0547">Nucleotide-binding</keyword>
<evidence type="ECO:0000259" key="3">
    <source>
        <dbReference type="Pfam" id="PF13581"/>
    </source>
</evidence>
<keyword evidence="5" id="KW-1185">Reference proteome</keyword>
<dbReference type="CDD" id="cd16936">
    <property type="entry name" value="HATPase_RsbW-like"/>
    <property type="match status" value="1"/>
</dbReference>
<keyword evidence="1" id="KW-0808">Transferase</keyword>
<reference evidence="5" key="1">
    <citation type="journal article" date="2019" name="Int. J. Syst. Evol. Microbiol.">
        <title>The Global Catalogue of Microorganisms (GCM) 10K type strain sequencing project: providing services to taxonomists for standard genome sequencing and annotation.</title>
        <authorList>
            <consortium name="The Broad Institute Genomics Platform"/>
            <consortium name="The Broad Institute Genome Sequencing Center for Infectious Disease"/>
            <person name="Wu L."/>
            <person name="Ma J."/>
        </authorList>
    </citation>
    <scope>NUCLEOTIDE SEQUENCE [LARGE SCALE GENOMIC DNA]</scope>
    <source>
        <strain evidence="5">CGMCC 4.7178</strain>
    </source>
</reference>
<evidence type="ECO:0000256" key="2">
    <source>
        <dbReference type="SAM" id="MobiDB-lite"/>
    </source>
</evidence>
<dbReference type="GO" id="GO:0005524">
    <property type="term" value="F:ATP binding"/>
    <property type="evidence" value="ECO:0007669"/>
    <property type="project" value="UniProtKB-KW"/>
</dbReference>
<dbReference type="InterPro" id="IPR003594">
    <property type="entry name" value="HATPase_dom"/>
</dbReference>
<dbReference type="Proteomes" id="UP000631535">
    <property type="component" value="Unassembled WGS sequence"/>
</dbReference>
<feature type="region of interest" description="Disordered" evidence="2">
    <location>
        <begin position="106"/>
        <end position="125"/>
    </location>
</feature>
<name>A0ABQ2MF29_9ACTN</name>
<dbReference type="PANTHER" id="PTHR35526:SF3">
    <property type="entry name" value="ANTI-SIGMA-F FACTOR RSBW"/>
    <property type="match status" value="1"/>
</dbReference>
<dbReference type="Pfam" id="PF13581">
    <property type="entry name" value="HATPase_c_2"/>
    <property type="match status" value="1"/>
</dbReference>
<dbReference type="InterPro" id="IPR036890">
    <property type="entry name" value="HATPase_C_sf"/>
</dbReference>
<dbReference type="Gene3D" id="3.30.565.10">
    <property type="entry name" value="Histidine kinase-like ATPase, C-terminal domain"/>
    <property type="match status" value="1"/>
</dbReference>